<sequence length="300" mass="33413">MTNAKTLWTLIGALVVLLLVVSWSWYRSSAAFHPAAVVGERTISEADWVAMLKQKYGQQVLEDMINREVVFQEAKRLGVTVDPKRVEDELAQIRESYGSRTDAEFREALAKQAGTTLDALRQEIAYQLLLQELAIKDIAISDEELLAFYSSHPERYARPMQVRLLQIVVASRGEAQQVLNELNGGANFATLAKERSIDSLTAANGGDAGWVTLNDSRLPEAAKEVIASLGMQVNSEPVEIDGTFAIYRIVDRREAEQVTFEQAKDEIRREMALAQVESLDVVLERLRKAVGVQVSGQMPH</sequence>
<evidence type="ECO:0000313" key="5">
    <source>
        <dbReference type="Proteomes" id="UP001151071"/>
    </source>
</evidence>
<evidence type="ECO:0000313" key="4">
    <source>
        <dbReference type="EMBL" id="MDA5110564.1"/>
    </source>
</evidence>
<keyword evidence="1" id="KW-0697">Rotamase</keyword>
<keyword evidence="2" id="KW-0472">Membrane</keyword>
<keyword evidence="2" id="KW-0812">Transmembrane</keyword>
<dbReference type="InterPro" id="IPR050245">
    <property type="entry name" value="PrsA_foldase"/>
</dbReference>
<organism evidence="4 5">
    <name type="scientific">Brevibacillus thermoruber</name>
    <dbReference type="NCBI Taxonomy" id="33942"/>
    <lineage>
        <taxon>Bacteria</taxon>
        <taxon>Bacillati</taxon>
        <taxon>Bacillota</taxon>
        <taxon>Bacilli</taxon>
        <taxon>Bacillales</taxon>
        <taxon>Paenibacillaceae</taxon>
        <taxon>Brevibacillus</taxon>
    </lineage>
</organism>
<dbReference type="AlphaFoldDB" id="A0A9X3TTC5"/>
<dbReference type="Pfam" id="PF13145">
    <property type="entry name" value="Rotamase_2"/>
    <property type="match status" value="1"/>
</dbReference>
<dbReference type="PANTHER" id="PTHR47245:SF2">
    <property type="entry name" value="PEPTIDYL-PROLYL CIS-TRANS ISOMERASE HP_0175-RELATED"/>
    <property type="match status" value="1"/>
</dbReference>
<dbReference type="EMBL" id="JAPYYP010000034">
    <property type="protein sequence ID" value="MDA5110564.1"/>
    <property type="molecule type" value="Genomic_DNA"/>
</dbReference>
<comment type="caution">
    <text evidence="4">The sequence shown here is derived from an EMBL/GenBank/DDBJ whole genome shotgun (WGS) entry which is preliminary data.</text>
</comment>
<keyword evidence="5" id="KW-1185">Reference proteome</keyword>
<dbReference type="InterPro" id="IPR000297">
    <property type="entry name" value="PPIase_PpiC"/>
</dbReference>
<evidence type="ECO:0000256" key="1">
    <source>
        <dbReference type="PROSITE-ProRule" id="PRU00278"/>
    </source>
</evidence>
<keyword evidence="1 4" id="KW-0413">Isomerase</keyword>
<accession>A0A9X3TTC5</accession>
<protein>
    <submittedName>
        <fullName evidence="4">Peptidyl-prolyl cis-trans isomerase</fullName>
    </submittedName>
</protein>
<proteinExistence type="predicted"/>
<dbReference type="Proteomes" id="UP001151071">
    <property type="component" value="Unassembled WGS sequence"/>
</dbReference>
<dbReference type="InterPro" id="IPR027304">
    <property type="entry name" value="Trigger_fact/SurA_dom_sf"/>
</dbReference>
<dbReference type="SUPFAM" id="SSF109998">
    <property type="entry name" value="Triger factor/SurA peptide-binding domain-like"/>
    <property type="match status" value="1"/>
</dbReference>
<dbReference type="Gene3D" id="1.10.4030.10">
    <property type="entry name" value="Porin chaperone SurA, peptide-binding domain"/>
    <property type="match status" value="1"/>
</dbReference>
<dbReference type="InterPro" id="IPR046357">
    <property type="entry name" value="PPIase_dom_sf"/>
</dbReference>
<gene>
    <name evidence="4" type="ORF">O3V59_19690</name>
</gene>
<name>A0A9X3TTC5_9BACL</name>
<dbReference type="PANTHER" id="PTHR47245">
    <property type="entry name" value="PEPTIDYLPROLYL ISOMERASE"/>
    <property type="match status" value="1"/>
</dbReference>
<dbReference type="GO" id="GO:0003755">
    <property type="term" value="F:peptidyl-prolyl cis-trans isomerase activity"/>
    <property type="evidence" value="ECO:0007669"/>
    <property type="project" value="UniProtKB-KW"/>
</dbReference>
<feature type="domain" description="PpiC" evidence="3">
    <location>
        <begin position="159"/>
        <end position="251"/>
    </location>
</feature>
<feature type="transmembrane region" description="Helical" evidence="2">
    <location>
        <begin position="7"/>
        <end position="26"/>
    </location>
</feature>
<evidence type="ECO:0000256" key="2">
    <source>
        <dbReference type="SAM" id="Phobius"/>
    </source>
</evidence>
<dbReference type="SUPFAM" id="SSF54534">
    <property type="entry name" value="FKBP-like"/>
    <property type="match status" value="1"/>
</dbReference>
<dbReference type="RefSeq" id="WP_035296696.1">
    <property type="nucleotide sequence ID" value="NZ_JAPYYP010000034.1"/>
</dbReference>
<dbReference type="Gene3D" id="3.10.50.40">
    <property type="match status" value="1"/>
</dbReference>
<dbReference type="Pfam" id="PF13624">
    <property type="entry name" value="SurA_N_3"/>
    <property type="match status" value="1"/>
</dbReference>
<keyword evidence="2" id="KW-1133">Transmembrane helix</keyword>
<reference evidence="4" key="1">
    <citation type="submission" date="2022-12" db="EMBL/GenBank/DDBJ databases">
        <title>Draft genome sequence of the thermophilic strain Brevibacillus thermoruber HT42, isolated from Los Humeros, Puebla, Mexico, with biotechnological potential.</title>
        <authorList>
            <person name="Lara Sanchez J."/>
            <person name="Solis Palacios R."/>
            <person name="Bustos Baena A.S."/>
            <person name="Ruz Baez A.E."/>
            <person name="Espinosa Luna G."/>
            <person name="Oliart Ros R.M."/>
        </authorList>
    </citation>
    <scope>NUCLEOTIDE SEQUENCE</scope>
    <source>
        <strain evidence="4">HT42</strain>
    </source>
</reference>
<dbReference type="PROSITE" id="PS50198">
    <property type="entry name" value="PPIC_PPIASE_2"/>
    <property type="match status" value="1"/>
</dbReference>
<evidence type="ECO:0000259" key="3">
    <source>
        <dbReference type="PROSITE" id="PS50198"/>
    </source>
</evidence>